<dbReference type="AlphaFoldDB" id="A0A6A5H8D2"/>
<dbReference type="PANTHER" id="PTHR22899:SF0">
    <property type="entry name" value="F-BOX ASSOCIATED DOMAIN-CONTAINING PROTEIN-RELATED"/>
    <property type="match status" value="1"/>
</dbReference>
<comment type="caution">
    <text evidence="1">The sequence shown here is derived from an EMBL/GenBank/DDBJ whole genome shotgun (WGS) entry which is preliminary data.</text>
</comment>
<dbReference type="InterPro" id="IPR053222">
    <property type="entry name" value="Zygotic_Embryogenesis-Asso"/>
</dbReference>
<dbReference type="RefSeq" id="XP_003093836.2">
    <property type="nucleotide sequence ID" value="XM_003093788.2"/>
</dbReference>
<evidence type="ECO:0000313" key="1">
    <source>
        <dbReference type="EMBL" id="KAF1763457.1"/>
    </source>
</evidence>
<accession>A0A6A5H8D2</accession>
<dbReference type="GeneID" id="9810716"/>
<dbReference type="CTD" id="9810716"/>
<sequence>MAAPTPTVVDDEFPFHLLSFSGQRYIIGAMTNSQLLQYSLISESTKNFAKNLKREATFISFAVYCHHLNFPPDLIDKNEIRLNFEFPSLDYYVPPRMSFTVLSTNEYQVVCNLEKEDYSWKDYICHISEVFNCKSIKLYFGRGVFCHFFDGFDEFLDGFEVTELG</sequence>
<gene>
    <name evidence="1" type="ORF">GCK72_011723</name>
</gene>
<organism evidence="1 2">
    <name type="scientific">Caenorhabditis remanei</name>
    <name type="common">Caenorhabditis vulgaris</name>
    <dbReference type="NCBI Taxonomy" id="31234"/>
    <lineage>
        <taxon>Eukaryota</taxon>
        <taxon>Metazoa</taxon>
        <taxon>Ecdysozoa</taxon>
        <taxon>Nematoda</taxon>
        <taxon>Chromadorea</taxon>
        <taxon>Rhabditida</taxon>
        <taxon>Rhabditina</taxon>
        <taxon>Rhabditomorpha</taxon>
        <taxon>Rhabditoidea</taxon>
        <taxon>Rhabditidae</taxon>
        <taxon>Peloderinae</taxon>
        <taxon>Caenorhabditis</taxon>
    </lineage>
</organism>
<reference evidence="1 2" key="1">
    <citation type="submission" date="2019-12" db="EMBL/GenBank/DDBJ databases">
        <title>Chromosome-level assembly of the Caenorhabditis remanei genome.</title>
        <authorList>
            <person name="Teterina A.A."/>
            <person name="Willis J.H."/>
            <person name="Phillips P.C."/>
        </authorList>
    </citation>
    <scope>NUCLEOTIDE SEQUENCE [LARGE SCALE GENOMIC DNA]</scope>
    <source>
        <strain evidence="1 2">PX506</strain>
        <tissue evidence="1">Whole organism</tissue>
    </source>
</reference>
<dbReference type="Proteomes" id="UP000483820">
    <property type="component" value="Chromosome III"/>
</dbReference>
<evidence type="ECO:0000313" key="2">
    <source>
        <dbReference type="Proteomes" id="UP000483820"/>
    </source>
</evidence>
<proteinExistence type="predicted"/>
<dbReference type="PANTHER" id="PTHR22899">
    <property type="entry name" value="CYCLIN-RELATED F-BOX FAMILY"/>
    <property type="match status" value="1"/>
</dbReference>
<protein>
    <submittedName>
        <fullName evidence="1">Uncharacterized protein</fullName>
    </submittedName>
</protein>
<dbReference type="EMBL" id="WUAV01000003">
    <property type="protein sequence ID" value="KAF1763457.1"/>
    <property type="molecule type" value="Genomic_DNA"/>
</dbReference>
<name>A0A6A5H8D2_CAERE</name>
<dbReference type="KEGG" id="crq:GCK72_011723"/>